<keyword evidence="1" id="KW-0812">Transmembrane</keyword>
<keyword evidence="1" id="KW-1133">Transmembrane helix</keyword>
<comment type="caution">
    <text evidence="2">The sequence shown here is derived from an EMBL/GenBank/DDBJ whole genome shotgun (WGS) entry which is preliminary data.</text>
</comment>
<feature type="transmembrane region" description="Helical" evidence="1">
    <location>
        <begin position="6"/>
        <end position="23"/>
    </location>
</feature>
<reference evidence="2 3" key="1">
    <citation type="journal article" date="2018" name="Environ. Microbiol.">
        <title>Novel energy conservation strategies and behaviour of Pelotomaculum schinkii driving syntrophic propionate catabolism.</title>
        <authorList>
            <person name="Hidalgo-Ahumada C.A.P."/>
            <person name="Nobu M.K."/>
            <person name="Narihiro T."/>
            <person name="Tamaki H."/>
            <person name="Liu W.T."/>
            <person name="Kamagata Y."/>
            <person name="Stams A.J.M."/>
            <person name="Imachi H."/>
            <person name="Sousa D.Z."/>
        </authorList>
    </citation>
    <scope>NUCLEOTIDE SEQUENCE [LARGE SCALE GENOMIC DNA]</scope>
    <source>
        <strain evidence="2 3">MGP</strain>
    </source>
</reference>
<name>A0A4Y7RSK8_9FIRM</name>
<evidence type="ECO:0000313" key="3">
    <source>
        <dbReference type="Proteomes" id="UP000297597"/>
    </source>
</evidence>
<dbReference type="OrthoDB" id="1698854at2"/>
<protein>
    <recommendedName>
        <fullName evidence="4">DUF1294 domain-containing protein</fullName>
    </recommendedName>
</protein>
<dbReference type="Proteomes" id="UP000297597">
    <property type="component" value="Unassembled WGS sequence"/>
</dbReference>
<dbReference type="InterPro" id="IPR010718">
    <property type="entry name" value="DUF1294"/>
</dbReference>
<sequence length="82" mass="9460">MIIYIIAVNLAAFLMIWYDKVLARFGKYRIPESRLLLVALVGGSVGLYLGMHLFRHKTKKPLFIIGVPVIFIAQILIFRNFH</sequence>
<keyword evidence="1" id="KW-0472">Membrane</keyword>
<evidence type="ECO:0008006" key="4">
    <source>
        <dbReference type="Google" id="ProtNLM"/>
    </source>
</evidence>
<dbReference type="AlphaFoldDB" id="A0A4Y7RSK8"/>
<dbReference type="EMBL" id="QFFZ01000009">
    <property type="protein sequence ID" value="TEB12014.1"/>
    <property type="molecule type" value="Genomic_DNA"/>
</dbReference>
<feature type="transmembrane region" description="Helical" evidence="1">
    <location>
        <begin position="60"/>
        <end position="78"/>
    </location>
</feature>
<dbReference type="Pfam" id="PF06961">
    <property type="entry name" value="DUF1294"/>
    <property type="match status" value="1"/>
</dbReference>
<dbReference type="RefSeq" id="WP_134213051.1">
    <property type="nucleotide sequence ID" value="NZ_QFFZ01000009.1"/>
</dbReference>
<accession>A0A4Y7RSK8</accession>
<organism evidence="2 3">
    <name type="scientific">Pelotomaculum propionicicum</name>
    <dbReference type="NCBI Taxonomy" id="258475"/>
    <lineage>
        <taxon>Bacteria</taxon>
        <taxon>Bacillati</taxon>
        <taxon>Bacillota</taxon>
        <taxon>Clostridia</taxon>
        <taxon>Eubacteriales</taxon>
        <taxon>Desulfotomaculaceae</taxon>
        <taxon>Pelotomaculum</taxon>
    </lineage>
</organism>
<keyword evidence="3" id="KW-1185">Reference proteome</keyword>
<evidence type="ECO:0000313" key="2">
    <source>
        <dbReference type="EMBL" id="TEB12014.1"/>
    </source>
</evidence>
<evidence type="ECO:0000256" key="1">
    <source>
        <dbReference type="SAM" id="Phobius"/>
    </source>
</evidence>
<gene>
    <name evidence="2" type="ORF">Pmgp_01170</name>
</gene>
<proteinExistence type="predicted"/>
<feature type="transmembrane region" description="Helical" evidence="1">
    <location>
        <begin position="35"/>
        <end position="54"/>
    </location>
</feature>